<dbReference type="NCBIfam" id="TIGR01308">
    <property type="entry name" value="rpmD_bact"/>
    <property type="match status" value="1"/>
</dbReference>
<keyword evidence="3" id="KW-0687">Ribonucleoprotein</keyword>
<comment type="similarity">
    <text evidence="1">Belongs to the universal ribosomal protein uL30 family.</text>
</comment>
<dbReference type="PANTHER" id="PTHR15892">
    <property type="entry name" value="MITOCHONDRIAL RIBOSOMAL PROTEIN L30"/>
    <property type="match status" value="1"/>
</dbReference>
<dbReference type="Proteomes" id="UP001165063">
    <property type="component" value="Unassembled WGS sequence"/>
</dbReference>
<dbReference type="EMBL" id="BSXU01003181">
    <property type="protein sequence ID" value="GMG39758.1"/>
    <property type="molecule type" value="Genomic_DNA"/>
</dbReference>
<organism evidence="7 8">
    <name type="scientific">Ambrosiozyma monospora</name>
    <name type="common">Yeast</name>
    <name type="synonym">Endomycopsis monosporus</name>
    <dbReference type="NCBI Taxonomy" id="43982"/>
    <lineage>
        <taxon>Eukaryota</taxon>
        <taxon>Fungi</taxon>
        <taxon>Dikarya</taxon>
        <taxon>Ascomycota</taxon>
        <taxon>Saccharomycotina</taxon>
        <taxon>Pichiomycetes</taxon>
        <taxon>Pichiales</taxon>
        <taxon>Pichiaceae</taxon>
        <taxon>Ambrosiozyma</taxon>
    </lineage>
</organism>
<dbReference type="OrthoDB" id="509901at2759"/>
<evidence type="ECO:0000313" key="8">
    <source>
        <dbReference type="Proteomes" id="UP001165063"/>
    </source>
</evidence>
<evidence type="ECO:0000256" key="5">
    <source>
        <dbReference type="SAM" id="MobiDB-lite"/>
    </source>
</evidence>
<dbReference type="CDD" id="cd01658">
    <property type="entry name" value="Ribosomal_L30"/>
    <property type="match status" value="1"/>
</dbReference>
<dbReference type="InterPro" id="IPR036919">
    <property type="entry name" value="Ribo_uL30_ferredoxin-like_sf"/>
</dbReference>
<keyword evidence="8" id="KW-1185">Reference proteome</keyword>
<feature type="region of interest" description="Disordered" evidence="5">
    <location>
        <begin position="17"/>
        <end position="52"/>
    </location>
</feature>
<dbReference type="InterPro" id="IPR016082">
    <property type="entry name" value="Ribosomal_uL30_ferredoxin-like"/>
</dbReference>
<evidence type="ECO:0000256" key="3">
    <source>
        <dbReference type="ARBA" id="ARBA00023274"/>
    </source>
</evidence>
<reference evidence="7" key="1">
    <citation type="submission" date="2023-04" db="EMBL/GenBank/DDBJ databases">
        <title>Ambrosiozyma monospora NBRC 1965.</title>
        <authorList>
            <person name="Ichikawa N."/>
            <person name="Sato H."/>
            <person name="Tonouchi N."/>
        </authorList>
    </citation>
    <scope>NUCLEOTIDE SEQUENCE</scope>
    <source>
        <strain evidence="7">NBRC 1965</strain>
    </source>
</reference>
<accession>A0A9W6Z175</accession>
<evidence type="ECO:0000259" key="6">
    <source>
        <dbReference type="Pfam" id="PF00327"/>
    </source>
</evidence>
<feature type="domain" description="Large ribosomal subunit protein uL30-like ferredoxin-like fold" evidence="6">
    <location>
        <begin position="61"/>
        <end position="111"/>
    </location>
</feature>
<evidence type="ECO:0000256" key="4">
    <source>
        <dbReference type="ARBA" id="ARBA00035281"/>
    </source>
</evidence>
<dbReference type="Gene3D" id="3.30.1390.20">
    <property type="entry name" value="Ribosomal protein L30, ferredoxin-like fold domain"/>
    <property type="match status" value="1"/>
</dbReference>
<gene>
    <name evidence="7" type="ORF">Amon01_000559300</name>
</gene>
<protein>
    <recommendedName>
        <fullName evidence="4">Large ribosomal subunit protein uL30m</fullName>
    </recommendedName>
</protein>
<comment type="caution">
    <text evidence="7">The sequence shown here is derived from an EMBL/GenBank/DDBJ whole genome shotgun (WGS) entry which is preliminary data.</text>
</comment>
<dbReference type="SUPFAM" id="SSF55129">
    <property type="entry name" value="Ribosomal protein L30p/L7e"/>
    <property type="match status" value="1"/>
</dbReference>
<dbReference type="GO" id="GO:0005739">
    <property type="term" value="C:mitochondrion"/>
    <property type="evidence" value="ECO:0007669"/>
    <property type="project" value="TreeGrafter"/>
</dbReference>
<sequence length="147" mass="16728">MYANLYLNNFNFYNSTSTSTPQKLKPPTSHTTTTLQHPPVKTQNPKKKKMSSVAKTIPKFFKITQLKSTIAMPLKKKNTMRSIGLRKRHQTVYLDITPQIAGSLAGVKELVKIELAETKQTKDEMRLERKSDPGFVIEKTRHVVGKN</sequence>
<evidence type="ECO:0000313" key="7">
    <source>
        <dbReference type="EMBL" id="GMG39758.1"/>
    </source>
</evidence>
<dbReference type="PANTHER" id="PTHR15892:SF2">
    <property type="entry name" value="LARGE RIBOSOMAL SUBUNIT PROTEIN UL30M"/>
    <property type="match status" value="1"/>
</dbReference>
<evidence type="ECO:0000256" key="2">
    <source>
        <dbReference type="ARBA" id="ARBA00022980"/>
    </source>
</evidence>
<dbReference type="GO" id="GO:0015934">
    <property type="term" value="C:large ribosomal subunit"/>
    <property type="evidence" value="ECO:0007669"/>
    <property type="project" value="InterPro"/>
</dbReference>
<dbReference type="InterPro" id="IPR005996">
    <property type="entry name" value="Ribosomal_uL30_bac-type"/>
</dbReference>
<dbReference type="GO" id="GO:0006412">
    <property type="term" value="P:translation"/>
    <property type="evidence" value="ECO:0007669"/>
    <property type="project" value="InterPro"/>
</dbReference>
<dbReference type="Pfam" id="PF00327">
    <property type="entry name" value="Ribosomal_L30"/>
    <property type="match status" value="1"/>
</dbReference>
<dbReference type="AlphaFoldDB" id="A0A9W6Z175"/>
<evidence type="ECO:0000256" key="1">
    <source>
        <dbReference type="ARBA" id="ARBA00007594"/>
    </source>
</evidence>
<name>A0A9W6Z175_AMBMO</name>
<proteinExistence type="inferred from homology"/>
<dbReference type="GO" id="GO:0003735">
    <property type="term" value="F:structural constituent of ribosome"/>
    <property type="evidence" value="ECO:0007669"/>
    <property type="project" value="InterPro"/>
</dbReference>
<keyword evidence="2" id="KW-0689">Ribosomal protein</keyword>